<evidence type="ECO:0000313" key="16">
    <source>
        <dbReference type="EMBL" id="KAG2535684.1"/>
    </source>
</evidence>
<comment type="caution">
    <text evidence="16">The sequence shown here is derived from an EMBL/GenBank/DDBJ whole genome shotgun (WGS) entry which is preliminary data.</text>
</comment>
<dbReference type="FunFam" id="3.40.50.880:FF:000027">
    <property type="entry name" value="Anthranilate synthase beta subunit 1"/>
    <property type="match status" value="1"/>
</dbReference>
<evidence type="ECO:0000256" key="12">
    <source>
        <dbReference type="ARBA" id="ARBA00023239"/>
    </source>
</evidence>
<sequence>MNPIAYAARVVARIQPAASLAATPRSEPRRPSSLRVGALSGCTTVQQQKFVAKSAISVVDGGDAFVGVKQNTRPIIVIDNYDSFTYNLCQYLGEVGANFEVYRNDEITVEEIKKISPRGILISPGPGISLQTVTELGPSIPLFGVFMGLQCIGEAFGGKVVRSPYGVVHGKGSLVHYDEKLDGTLFSGLPNPFQAGRYHSLVIEKDSFPHDGLIMAARHRKYRHIQGVQFHPESIITTEGRLMVKNFIKIIEGYEALNGIP</sequence>
<dbReference type="PANTHER" id="PTHR43418:SF4">
    <property type="entry name" value="MULTIFUNCTIONAL TRYPTOPHAN BIOSYNTHESIS PROTEIN"/>
    <property type="match status" value="1"/>
</dbReference>
<evidence type="ECO:0000256" key="13">
    <source>
        <dbReference type="ARBA" id="ARBA00050793"/>
    </source>
</evidence>
<evidence type="ECO:0000256" key="4">
    <source>
        <dbReference type="ARBA" id="ARBA00012266"/>
    </source>
</evidence>
<dbReference type="InterPro" id="IPR017926">
    <property type="entry name" value="GATASE"/>
</dbReference>
<dbReference type="Gene3D" id="3.40.50.880">
    <property type="match status" value="1"/>
</dbReference>
<dbReference type="GO" id="GO:0004049">
    <property type="term" value="F:anthranilate synthase activity"/>
    <property type="evidence" value="ECO:0007669"/>
    <property type="project" value="UniProtKB-EC"/>
</dbReference>
<evidence type="ECO:0000256" key="2">
    <source>
        <dbReference type="ARBA" id="ARBA00004873"/>
    </source>
</evidence>
<dbReference type="PROSITE" id="PS51273">
    <property type="entry name" value="GATASE_TYPE_1"/>
    <property type="match status" value="1"/>
</dbReference>
<dbReference type="PRINTS" id="PR00096">
    <property type="entry name" value="GATASE"/>
</dbReference>
<evidence type="ECO:0000256" key="5">
    <source>
        <dbReference type="ARBA" id="ARBA00022528"/>
    </source>
</evidence>
<evidence type="ECO:0000256" key="9">
    <source>
        <dbReference type="ARBA" id="ARBA00022946"/>
    </source>
</evidence>
<protein>
    <recommendedName>
        <fullName evidence="4">anthranilate synthase</fullName>
        <ecNumber evidence="4">4.1.3.27</ecNumber>
    </recommendedName>
</protein>
<keyword evidence="17" id="KW-1185">Reference proteome</keyword>
<evidence type="ECO:0000313" key="17">
    <source>
        <dbReference type="Proteomes" id="UP000823388"/>
    </source>
</evidence>
<reference evidence="16" key="1">
    <citation type="submission" date="2020-05" db="EMBL/GenBank/DDBJ databases">
        <title>WGS assembly of Panicum virgatum.</title>
        <authorList>
            <person name="Lovell J.T."/>
            <person name="Jenkins J."/>
            <person name="Shu S."/>
            <person name="Juenger T.E."/>
            <person name="Schmutz J."/>
        </authorList>
    </citation>
    <scope>NUCLEOTIDE SEQUENCE</scope>
    <source>
        <strain evidence="16">AP13</strain>
    </source>
</reference>
<dbReference type="InterPro" id="IPR050472">
    <property type="entry name" value="Anth_synth/Amidotransfase"/>
</dbReference>
<dbReference type="EMBL" id="CM029054">
    <property type="protein sequence ID" value="KAG2535684.1"/>
    <property type="molecule type" value="Genomic_DNA"/>
</dbReference>
<keyword evidence="5" id="KW-0150">Chloroplast</keyword>
<dbReference type="EC" id="4.1.3.27" evidence="4"/>
<gene>
    <name evidence="16" type="ORF">PVAP13_9NG129500</name>
</gene>
<dbReference type="Proteomes" id="UP000823388">
    <property type="component" value="Chromosome 9N"/>
</dbReference>
<dbReference type="PRINTS" id="PR00097">
    <property type="entry name" value="ANTSNTHASEII"/>
</dbReference>
<evidence type="ECO:0000256" key="14">
    <source>
        <dbReference type="ARBA" id="ARBA00056457"/>
    </source>
</evidence>
<evidence type="ECO:0000259" key="15">
    <source>
        <dbReference type="Pfam" id="PF00117"/>
    </source>
</evidence>
<evidence type="ECO:0000256" key="10">
    <source>
        <dbReference type="ARBA" id="ARBA00022962"/>
    </source>
</evidence>
<evidence type="ECO:0000256" key="3">
    <source>
        <dbReference type="ARBA" id="ARBA00011653"/>
    </source>
</evidence>
<dbReference type="InterPro" id="IPR006221">
    <property type="entry name" value="TrpG/PapA_dom"/>
</dbReference>
<comment type="function">
    <text evidence="14">Part of a heterotetrameric complex that catalyzes the two-step biosynthesis of anthranilate, an intermediate in the biosynthesis of L-tryptophan. In the first step, the glutamine-binding beta subunit of anthranilate synthase (AS) provides the glutamine amidotransferase activity which generates ammonia as a substrate that, along with chorismate, is used in the second step, catalyzed by the large alpha subunit of AS to produce anthranilate.</text>
</comment>
<evidence type="ECO:0000256" key="7">
    <source>
        <dbReference type="ARBA" id="ARBA00022640"/>
    </source>
</evidence>
<evidence type="ECO:0000256" key="6">
    <source>
        <dbReference type="ARBA" id="ARBA00022605"/>
    </source>
</evidence>
<dbReference type="GO" id="GO:0009507">
    <property type="term" value="C:chloroplast"/>
    <property type="evidence" value="ECO:0007669"/>
    <property type="project" value="UniProtKB-SubCell"/>
</dbReference>
<dbReference type="NCBIfam" id="TIGR00566">
    <property type="entry name" value="trpG_papA"/>
    <property type="match status" value="1"/>
</dbReference>
<keyword evidence="8" id="KW-0822">Tryptophan biosynthesis</keyword>
<dbReference type="Pfam" id="PF00117">
    <property type="entry name" value="GATase"/>
    <property type="match status" value="1"/>
</dbReference>
<keyword evidence="11" id="KW-0057">Aromatic amino acid biosynthesis</keyword>
<dbReference type="InterPro" id="IPR029062">
    <property type="entry name" value="Class_I_gatase-like"/>
</dbReference>
<evidence type="ECO:0000256" key="8">
    <source>
        <dbReference type="ARBA" id="ARBA00022822"/>
    </source>
</evidence>
<comment type="subunit">
    <text evidence="3">Heterotetramer consisting of two non-identical subunits: a beta subunit and a large alpha subunit.</text>
</comment>
<name>A0A8T0MKD9_PANVG</name>
<comment type="subcellular location">
    <subcellularLocation>
        <location evidence="1">Plastid</location>
        <location evidence="1">Chloroplast</location>
    </subcellularLocation>
</comment>
<accession>A0A8T0MKD9</accession>
<feature type="domain" description="Glutamine amidotransferase" evidence="15">
    <location>
        <begin position="77"/>
        <end position="248"/>
    </location>
</feature>
<dbReference type="AlphaFoldDB" id="A0A8T0MKD9"/>
<dbReference type="GO" id="GO:0005829">
    <property type="term" value="C:cytosol"/>
    <property type="evidence" value="ECO:0007669"/>
    <property type="project" value="TreeGrafter"/>
</dbReference>
<comment type="catalytic activity">
    <reaction evidence="13">
        <text>chorismate + L-glutamine = anthranilate + pyruvate + L-glutamate + H(+)</text>
        <dbReference type="Rhea" id="RHEA:21732"/>
        <dbReference type="ChEBI" id="CHEBI:15361"/>
        <dbReference type="ChEBI" id="CHEBI:15378"/>
        <dbReference type="ChEBI" id="CHEBI:16567"/>
        <dbReference type="ChEBI" id="CHEBI:29748"/>
        <dbReference type="ChEBI" id="CHEBI:29985"/>
        <dbReference type="ChEBI" id="CHEBI:58359"/>
        <dbReference type="EC" id="4.1.3.27"/>
    </reaction>
    <physiologicalReaction direction="left-to-right" evidence="13">
        <dbReference type="Rhea" id="RHEA:21733"/>
    </physiologicalReaction>
</comment>
<dbReference type="PANTHER" id="PTHR43418">
    <property type="entry name" value="MULTIFUNCTIONAL TRYPTOPHAN BIOSYNTHESIS PROTEIN-RELATED"/>
    <property type="match status" value="1"/>
</dbReference>
<proteinExistence type="predicted"/>
<dbReference type="GO" id="GO:0005950">
    <property type="term" value="C:anthranilate synthase complex"/>
    <property type="evidence" value="ECO:0007669"/>
    <property type="project" value="UniProtKB-ARBA"/>
</dbReference>
<dbReference type="SUPFAM" id="SSF52317">
    <property type="entry name" value="Class I glutamine amidotransferase-like"/>
    <property type="match status" value="1"/>
</dbReference>
<keyword evidence="10" id="KW-0315">Glutamine amidotransferase</keyword>
<dbReference type="GO" id="GO:0000162">
    <property type="term" value="P:L-tryptophan biosynthetic process"/>
    <property type="evidence" value="ECO:0007669"/>
    <property type="project" value="UniProtKB-KW"/>
</dbReference>
<dbReference type="CDD" id="cd01743">
    <property type="entry name" value="GATase1_Anthranilate_Synthase"/>
    <property type="match status" value="1"/>
</dbReference>
<keyword evidence="7" id="KW-0934">Plastid</keyword>
<keyword evidence="12" id="KW-0456">Lyase</keyword>
<organism evidence="16 17">
    <name type="scientific">Panicum virgatum</name>
    <name type="common">Blackwell switchgrass</name>
    <dbReference type="NCBI Taxonomy" id="38727"/>
    <lineage>
        <taxon>Eukaryota</taxon>
        <taxon>Viridiplantae</taxon>
        <taxon>Streptophyta</taxon>
        <taxon>Embryophyta</taxon>
        <taxon>Tracheophyta</taxon>
        <taxon>Spermatophyta</taxon>
        <taxon>Magnoliopsida</taxon>
        <taxon>Liliopsida</taxon>
        <taxon>Poales</taxon>
        <taxon>Poaceae</taxon>
        <taxon>PACMAD clade</taxon>
        <taxon>Panicoideae</taxon>
        <taxon>Panicodae</taxon>
        <taxon>Paniceae</taxon>
        <taxon>Panicinae</taxon>
        <taxon>Panicum</taxon>
        <taxon>Panicum sect. Hiantes</taxon>
    </lineage>
</organism>
<evidence type="ECO:0000256" key="1">
    <source>
        <dbReference type="ARBA" id="ARBA00004229"/>
    </source>
</evidence>
<comment type="pathway">
    <text evidence="2">Amino-acid biosynthesis; L-tryptophan biosynthesis; L-tryptophan from chorismate: step 1/5.</text>
</comment>
<keyword evidence="6" id="KW-0028">Amino-acid biosynthesis</keyword>
<keyword evidence="9" id="KW-0809">Transit peptide</keyword>
<evidence type="ECO:0000256" key="11">
    <source>
        <dbReference type="ARBA" id="ARBA00023141"/>
    </source>
</evidence>